<evidence type="ECO:0000313" key="6">
    <source>
        <dbReference type="Proteomes" id="UP001143330"/>
    </source>
</evidence>
<feature type="compositionally biased region" description="Polar residues" evidence="3">
    <location>
        <begin position="58"/>
        <end position="67"/>
    </location>
</feature>
<dbReference type="AlphaFoldDB" id="A0A9W6JW91"/>
<dbReference type="GO" id="GO:0006355">
    <property type="term" value="P:regulation of DNA-templated transcription"/>
    <property type="evidence" value="ECO:0007669"/>
    <property type="project" value="InterPro"/>
</dbReference>
<dbReference type="GO" id="GO:0000160">
    <property type="term" value="P:phosphorelay signal transduction system"/>
    <property type="evidence" value="ECO:0007669"/>
    <property type="project" value="InterPro"/>
</dbReference>
<dbReference type="Pfam" id="PF25872">
    <property type="entry name" value="HTH_77"/>
    <property type="match status" value="1"/>
</dbReference>
<protein>
    <submittedName>
        <fullName evidence="5">Transcriptional regulator</fullName>
    </submittedName>
</protein>
<dbReference type="Gene3D" id="1.10.10.10">
    <property type="entry name" value="Winged helix-like DNA-binding domain superfamily/Winged helix DNA-binding domain"/>
    <property type="match status" value="1"/>
</dbReference>
<dbReference type="PANTHER" id="PTHR47691">
    <property type="entry name" value="REGULATOR-RELATED"/>
    <property type="match status" value="1"/>
</dbReference>
<dbReference type="Proteomes" id="UP001143330">
    <property type="component" value="Unassembled WGS sequence"/>
</dbReference>
<dbReference type="EMBL" id="BSFM01000009">
    <property type="protein sequence ID" value="GLK83688.1"/>
    <property type="molecule type" value="Genomic_DNA"/>
</dbReference>
<evidence type="ECO:0000256" key="3">
    <source>
        <dbReference type="SAM" id="MobiDB-lite"/>
    </source>
</evidence>
<feature type="domain" description="OmpR/PhoB-type" evidence="4">
    <location>
        <begin position="1"/>
        <end position="46"/>
    </location>
</feature>
<dbReference type="PRINTS" id="PR00364">
    <property type="entry name" value="DISEASERSIST"/>
</dbReference>
<evidence type="ECO:0000259" key="4">
    <source>
        <dbReference type="PROSITE" id="PS51755"/>
    </source>
</evidence>
<feature type="DNA-binding region" description="OmpR/PhoB-type" evidence="2">
    <location>
        <begin position="1"/>
        <end position="46"/>
    </location>
</feature>
<name>A0A9W6JW91_9HYPH</name>
<gene>
    <name evidence="5" type="ORF">GCM10017653_17570</name>
</gene>
<dbReference type="InterPro" id="IPR016032">
    <property type="entry name" value="Sig_transdc_resp-reg_C-effctor"/>
</dbReference>
<reference evidence="5" key="2">
    <citation type="submission" date="2023-01" db="EMBL/GenBank/DDBJ databases">
        <authorList>
            <person name="Sun Q."/>
            <person name="Evtushenko L."/>
        </authorList>
    </citation>
    <scope>NUCLEOTIDE SEQUENCE</scope>
    <source>
        <strain evidence="5">VKM B-2789</strain>
    </source>
</reference>
<proteinExistence type="predicted"/>
<evidence type="ECO:0000313" key="5">
    <source>
        <dbReference type="EMBL" id="GLK83688.1"/>
    </source>
</evidence>
<keyword evidence="6" id="KW-1185">Reference proteome</keyword>
<dbReference type="Gene3D" id="3.40.50.300">
    <property type="entry name" value="P-loop containing nucleotide triphosphate hydrolases"/>
    <property type="match status" value="1"/>
</dbReference>
<reference evidence="5" key="1">
    <citation type="journal article" date="2014" name="Int. J. Syst. Evol. Microbiol.">
        <title>Complete genome sequence of Corynebacterium casei LMG S-19264T (=DSM 44701T), isolated from a smear-ripened cheese.</title>
        <authorList>
            <consortium name="US DOE Joint Genome Institute (JGI-PGF)"/>
            <person name="Walter F."/>
            <person name="Albersmeier A."/>
            <person name="Kalinowski J."/>
            <person name="Ruckert C."/>
        </authorList>
    </citation>
    <scope>NUCLEOTIDE SEQUENCE</scope>
    <source>
        <strain evidence="5">VKM B-2789</strain>
    </source>
</reference>
<dbReference type="InterPro" id="IPR036388">
    <property type="entry name" value="WH-like_DNA-bd_sf"/>
</dbReference>
<keyword evidence="1 2" id="KW-0238">DNA-binding</keyword>
<organism evidence="5 6">
    <name type="scientific">Ancylobacter defluvii</name>
    <dbReference type="NCBI Taxonomy" id="1282440"/>
    <lineage>
        <taxon>Bacteria</taxon>
        <taxon>Pseudomonadati</taxon>
        <taxon>Pseudomonadota</taxon>
        <taxon>Alphaproteobacteria</taxon>
        <taxon>Hyphomicrobiales</taxon>
        <taxon>Xanthobacteraceae</taxon>
        <taxon>Ancylobacter</taxon>
    </lineage>
</organism>
<dbReference type="SUPFAM" id="SSF52540">
    <property type="entry name" value="P-loop containing nucleoside triphosphate hydrolases"/>
    <property type="match status" value="1"/>
</dbReference>
<dbReference type="GO" id="GO:0003677">
    <property type="term" value="F:DNA binding"/>
    <property type="evidence" value="ECO:0007669"/>
    <property type="project" value="UniProtKB-UniRule"/>
</dbReference>
<evidence type="ECO:0000256" key="1">
    <source>
        <dbReference type="ARBA" id="ARBA00023125"/>
    </source>
</evidence>
<dbReference type="Gene3D" id="1.25.40.10">
    <property type="entry name" value="Tetratricopeptide repeat domain"/>
    <property type="match status" value="1"/>
</dbReference>
<dbReference type="InterPro" id="IPR001867">
    <property type="entry name" value="OmpR/PhoB-type_DNA-bd"/>
</dbReference>
<dbReference type="PROSITE" id="PS51755">
    <property type="entry name" value="OMPR_PHOB"/>
    <property type="match status" value="1"/>
</dbReference>
<accession>A0A9W6JW91</accession>
<feature type="region of interest" description="Disordered" evidence="3">
    <location>
        <begin position="55"/>
        <end position="75"/>
    </location>
</feature>
<dbReference type="InterPro" id="IPR027417">
    <property type="entry name" value="P-loop_NTPase"/>
</dbReference>
<dbReference type="InterPro" id="IPR058852">
    <property type="entry name" value="HTH_77"/>
</dbReference>
<evidence type="ECO:0000256" key="2">
    <source>
        <dbReference type="PROSITE-ProRule" id="PRU01091"/>
    </source>
</evidence>
<dbReference type="SUPFAM" id="SSF46894">
    <property type="entry name" value="C-terminal effector domain of the bipartite response regulators"/>
    <property type="match status" value="1"/>
</dbReference>
<dbReference type="PANTHER" id="PTHR47691:SF3">
    <property type="entry name" value="HTH-TYPE TRANSCRIPTIONAL REGULATOR RV0890C-RELATED"/>
    <property type="match status" value="1"/>
</dbReference>
<comment type="caution">
    <text evidence="5">The sequence shown here is derived from an EMBL/GenBank/DDBJ whole genome shotgun (WGS) entry which is preliminary data.</text>
</comment>
<dbReference type="SUPFAM" id="SSF48452">
    <property type="entry name" value="TPR-like"/>
    <property type="match status" value="2"/>
</dbReference>
<dbReference type="Pfam" id="PF00486">
    <property type="entry name" value="Trans_reg_C"/>
    <property type="match status" value="1"/>
</dbReference>
<dbReference type="InterPro" id="IPR011990">
    <property type="entry name" value="TPR-like_helical_dom_sf"/>
</dbReference>
<sequence length="908" mass="98614">MLDGVWGGATVSENLLQVHISAIRKALGPHRSLLKTQSGRGYRLLGDWGVEVEPAAQQPLSSRSKSPPETPVGPRSNLPLLVTDLIGREAALSHLYGLLSAYRIVTLSGAGGIGKTTLALHAAREVLPDYVGGVWFVELASLSDPNLVPSTVASALGLKLGDANSTEAIARSIGTAKLLLLIDNCEHVIDAVSKFAETLVRQCPGLTILTTTREVLRIGGEYVYRVPSLDVPDVGQTEVDQLRSHSAVALFIARTEVLDPIILPQNEDLPKIASICRHLDGMPLAIEFAAARAATLGITAVQAELGNRFALLTTGRRTAVPRHKTLRATLDWSYELLPAEERRLLRSLSVISGTFGLSAAQALVESDRKGGDLTVAEHLANLVDKSLIVADRTDAGRWRLLETTRAYAADKLAEIDEAERVARRHAEFFLEVFSPFALESRLQAAIDELHLYRREVDNLRGALTWAFSETGDRAIGIRLAAASCDFWIAESLIAECRDWSGKALSQLGKAAGSRDEMILQCAHGRTLLYTKGMIGASLVALTKGLRLSEGLDDPDYQQRASMDIWLFKSRSALLGEALDAARRLEEMTRDREIQFSAAADWIVGISLTYLAAHCEATVRLQRAIAIYPVERREKDLIRLGSDLRASAAGHLTVNLVSMGELDKAAQSAMRAVAEARETKHATALCIALVWAGFTFLSLGNLNLSEQIGEELIEHAYKHGMQPFHAAGMCIRGSVLARRGEPAAAISPLRTGLAGMQEASYLLFYPFFMVELAQALVANGSLEEAVAEIDRSLTIATNIDYRWLIPEIKRNKAEIVARLHVDDTSEAEQLLSEALSQAHAQGGTYWAMCASISYAELLLNRGDHEDARALVTPQLDRFATGVATPMTTRAESLMAKLNELTDPASSPSN</sequence>